<evidence type="ECO:0000313" key="18">
    <source>
        <dbReference type="EMBL" id="TDW21008.1"/>
    </source>
</evidence>
<dbReference type="HAMAP" id="MF_00103">
    <property type="entry name" value="Fapy_DNA_glycosyl"/>
    <property type="match status" value="1"/>
</dbReference>
<keyword evidence="6 15" id="KW-0863">Zinc-finger</keyword>
<name>A0A4R7ZVW3_9FIRM</name>
<evidence type="ECO:0000256" key="13">
    <source>
        <dbReference type="ARBA" id="ARBA00023295"/>
    </source>
</evidence>
<evidence type="ECO:0000256" key="3">
    <source>
        <dbReference type="ARBA" id="ARBA00011245"/>
    </source>
</evidence>
<dbReference type="InterPro" id="IPR035937">
    <property type="entry name" value="FPG_N"/>
</dbReference>
<evidence type="ECO:0000256" key="7">
    <source>
        <dbReference type="ARBA" id="ARBA00022801"/>
    </source>
</evidence>
<evidence type="ECO:0000256" key="15">
    <source>
        <dbReference type="HAMAP-Rule" id="MF_00103"/>
    </source>
</evidence>
<dbReference type="EC" id="3.2.2.23" evidence="15"/>
<dbReference type="Pfam" id="PF06831">
    <property type="entry name" value="H2TH"/>
    <property type="match status" value="1"/>
</dbReference>
<dbReference type="SUPFAM" id="SSF57716">
    <property type="entry name" value="Glucocorticoid receptor-like (DNA-binding domain)"/>
    <property type="match status" value="1"/>
</dbReference>
<dbReference type="GO" id="GO:0003684">
    <property type="term" value="F:damaged DNA binding"/>
    <property type="evidence" value="ECO:0007669"/>
    <property type="project" value="InterPro"/>
</dbReference>
<dbReference type="GO" id="GO:0003690">
    <property type="term" value="F:double-stranded DNA binding"/>
    <property type="evidence" value="ECO:0007669"/>
    <property type="project" value="UniProtKB-ARBA"/>
</dbReference>
<dbReference type="NCBIfam" id="NF002211">
    <property type="entry name" value="PRK01103.1"/>
    <property type="match status" value="1"/>
</dbReference>
<dbReference type="SUPFAM" id="SSF46946">
    <property type="entry name" value="S13-like H2TH domain"/>
    <property type="match status" value="1"/>
</dbReference>
<keyword evidence="10 15" id="KW-0234">DNA repair</keyword>
<keyword evidence="5 15" id="KW-0227">DNA damage</keyword>
<comment type="subunit">
    <text evidence="3 15">Monomer.</text>
</comment>
<evidence type="ECO:0000256" key="12">
    <source>
        <dbReference type="ARBA" id="ARBA00023268"/>
    </source>
</evidence>
<dbReference type="PANTHER" id="PTHR22993:SF9">
    <property type="entry name" value="FORMAMIDOPYRIMIDINE-DNA GLYCOSYLASE"/>
    <property type="match status" value="1"/>
</dbReference>
<sequence length="277" mass="32120">MPELPEVETVLRTLEHQIKGNEIVHIEVRYAKMIDAIDAQEFTKLLVHQHFIDFSRVGKYLIFGMNDVNLVVHLRMEGKFYIYQKDEDPYSKHAHIIFMLDDGRKLVYHDVRKFGRMYVYDKDVILYEQKAFQHVGYDAFDSHVDANYLYQQAKRRKTTLKQFLLDQSVMAGVGNIYADEIAFRSKLHPETKIYHLTKKDFEMILENTRIILQGAIKAGGTTIRSYTSSLGVDGKFQLQLKVHMKKGEACPTCGNSIDKIVVGGRGTYVCRTCQKRK</sequence>
<evidence type="ECO:0000313" key="19">
    <source>
        <dbReference type="Proteomes" id="UP000294743"/>
    </source>
</evidence>
<dbReference type="OrthoDB" id="9800855at2"/>
<gene>
    <name evidence="15" type="primary">mutM</name>
    <name evidence="15" type="synonym">fpg</name>
    <name evidence="18" type="ORF">EDD63_10943</name>
</gene>
<keyword evidence="9 15" id="KW-0238">DNA-binding</keyword>
<dbReference type="Proteomes" id="UP000294743">
    <property type="component" value="Unassembled WGS sequence"/>
</dbReference>
<dbReference type="Gene3D" id="3.20.190.10">
    <property type="entry name" value="MutM-like, N-terminal"/>
    <property type="match status" value="1"/>
</dbReference>
<dbReference type="InterPro" id="IPR010663">
    <property type="entry name" value="Znf_FPG/IleRS"/>
</dbReference>
<evidence type="ECO:0000259" key="16">
    <source>
        <dbReference type="PROSITE" id="PS51066"/>
    </source>
</evidence>
<keyword evidence="13 15" id="KW-0326">Glycosidase</keyword>
<feature type="active site" description="Schiff-base intermediate with DNA" evidence="15">
    <location>
        <position position="2"/>
    </location>
</feature>
<comment type="function">
    <text evidence="15">Involved in base excision repair of DNA damaged by oxidation or by mutagenic agents. Acts as DNA glycosylase that recognizes and removes damaged bases. Has a preference for oxidized purines, such as 7,8-dihydro-8-oxoguanine (8-oxoG). Has AP (apurinic/apyrimidinic) lyase activity and introduces nicks in the DNA strand. Cleaves the DNA backbone by beta-delta elimination to generate a single-strand break at the site of the removed base with both 3'- and 5'-phosphates.</text>
</comment>
<evidence type="ECO:0000256" key="9">
    <source>
        <dbReference type="ARBA" id="ARBA00023125"/>
    </source>
</evidence>
<evidence type="ECO:0000256" key="8">
    <source>
        <dbReference type="ARBA" id="ARBA00022833"/>
    </source>
</evidence>
<comment type="catalytic activity">
    <reaction evidence="14 15">
        <text>2'-deoxyribonucleotide-(2'-deoxyribose 5'-phosphate)-2'-deoxyribonucleotide-DNA = a 3'-end 2'-deoxyribonucleotide-(2,3-dehydro-2,3-deoxyribose 5'-phosphate)-DNA + a 5'-end 5'-phospho-2'-deoxyribonucleoside-DNA + H(+)</text>
        <dbReference type="Rhea" id="RHEA:66592"/>
        <dbReference type="Rhea" id="RHEA-COMP:13180"/>
        <dbReference type="Rhea" id="RHEA-COMP:16897"/>
        <dbReference type="Rhea" id="RHEA-COMP:17067"/>
        <dbReference type="ChEBI" id="CHEBI:15378"/>
        <dbReference type="ChEBI" id="CHEBI:136412"/>
        <dbReference type="ChEBI" id="CHEBI:157695"/>
        <dbReference type="ChEBI" id="CHEBI:167181"/>
        <dbReference type="EC" id="4.2.99.18"/>
    </reaction>
</comment>
<dbReference type="Pfam" id="PF01149">
    <property type="entry name" value="Fapy_DNA_glyco"/>
    <property type="match status" value="1"/>
</dbReference>
<dbReference type="FunFam" id="1.10.8.50:FF:000003">
    <property type="entry name" value="Formamidopyrimidine-DNA glycosylase"/>
    <property type="match status" value="1"/>
</dbReference>
<keyword evidence="12 15" id="KW-0511">Multifunctional enzyme</keyword>
<feature type="binding site" evidence="15">
    <location>
        <position position="112"/>
    </location>
    <ligand>
        <name>DNA</name>
        <dbReference type="ChEBI" id="CHEBI:16991"/>
    </ligand>
</feature>
<keyword evidence="4 15" id="KW-0479">Metal-binding</keyword>
<keyword evidence="19" id="KW-1185">Reference proteome</keyword>
<evidence type="ECO:0000256" key="11">
    <source>
        <dbReference type="ARBA" id="ARBA00023239"/>
    </source>
</evidence>
<dbReference type="GO" id="GO:0140078">
    <property type="term" value="F:class I DNA-(apurinic or apyrimidinic site) endonuclease activity"/>
    <property type="evidence" value="ECO:0007669"/>
    <property type="project" value="UniProtKB-EC"/>
</dbReference>
<evidence type="ECO:0000256" key="4">
    <source>
        <dbReference type="ARBA" id="ARBA00022723"/>
    </source>
</evidence>
<reference evidence="18 19" key="1">
    <citation type="submission" date="2019-03" db="EMBL/GenBank/DDBJ databases">
        <title>Genomic Encyclopedia of Type Strains, Phase IV (KMG-IV): sequencing the most valuable type-strain genomes for metagenomic binning, comparative biology and taxonomic classification.</title>
        <authorList>
            <person name="Goeker M."/>
        </authorList>
    </citation>
    <scope>NUCLEOTIDE SEQUENCE [LARGE SCALE GENOMIC DNA]</scope>
    <source>
        <strain evidence="18 19">DSM 28867</strain>
    </source>
</reference>
<dbReference type="PROSITE" id="PS51068">
    <property type="entry name" value="FPG_CAT"/>
    <property type="match status" value="1"/>
</dbReference>
<dbReference type="RefSeq" id="WP_134168782.1">
    <property type="nucleotide sequence ID" value="NZ_SODD01000009.1"/>
</dbReference>
<comment type="caution">
    <text evidence="18">The sequence shown here is derived from an EMBL/GenBank/DDBJ whole genome shotgun (WGS) entry which is preliminary data.</text>
</comment>
<dbReference type="Pfam" id="PF06827">
    <property type="entry name" value="zf-FPG_IleRS"/>
    <property type="match status" value="1"/>
</dbReference>
<dbReference type="SMART" id="SM00898">
    <property type="entry name" value="Fapy_DNA_glyco"/>
    <property type="match status" value="1"/>
</dbReference>
<comment type="similarity">
    <text evidence="2 15">Belongs to the FPG family.</text>
</comment>
<dbReference type="PROSITE" id="PS51066">
    <property type="entry name" value="ZF_FPG_2"/>
    <property type="match status" value="1"/>
</dbReference>
<keyword evidence="7 15" id="KW-0378">Hydrolase</keyword>
<dbReference type="GO" id="GO:0034039">
    <property type="term" value="F:8-oxo-7,8-dihydroguanine DNA N-glycosylase activity"/>
    <property type="evidence" value="ECO:0007669"/>
    <property type="project" value="TreeGrafter"/>
</dbReference>
<feature type="active site" description="Proton donor; for delta-elimination activity" evidence="15">
    <location>
        <position position="265"/>
    </location>
</feature>
<dbReference type="AlphaFoldDB" id="A0A4R7ZVW3"/>
<dbReference type="InterPro" id="IPR010979">
    <property type="entry name" value="Ribosomal_uS13-like_H2TH"/>
</dbReference>
<dbReference type="SMART" id="SM01232">
    <property type="entry name" value="H2TH"/>
    <property type="match status" value="1"/>
</dbReference>
<dbReference type="PANTHER" id="PTHR22993">
    <property type="entry name" value="FORMAMIDOPYRIMIDINE-DNA GLYCOSYLASE"/>
    <property type="match status" value="1"/>
</dbReference>
<evidence type="ECO:0000256" key="1">
    <source>
        <dbReference type="ARBA" id="ARBA00001668"/>
    </source>
</evidence>
<comment type="catalytic activity">
    <reaction evidence="1 15">
        <text>Hydrolysis of DNA containing ring-opened 7-methylguanine residues, releasing 2,6-diamino-4-hydroxy-5-(N-methyl)formamidopyrimidine.</text>
        <dbReference type="EC" id="3.2.2.23"/>
    </reaction>
</comment>
<evidence type="ECO:0000256" key="6">
    <source>
        <dbReference type="ARBA" id="ARBA00022771"/>
    </source>
</evidence>
<feature type="active site" description="Proton donor" evidence="15">
    <location>
        <position position="3"/>
    </location>
</feature>
<accession>A0A4R7ZVW3</accession>
<dbReference type="CDD" id="cd08966">
    <property type="entry name" value="EcFpg-like_N"/>
    <property type="match status" value="1"/>
</dbReference>
<feature type="domain" description="Formamidopyrimidine-DNA glycosylase catalytic" evidence="17">
    <location>
        <begin position="2"/>
        <end position="115"/>
    </location>
</feature>
<dbReference type="GO" id="GO:0006284">
    <property type="term" value="P:base-excision repair"/>
    <property type="evidence" value="ECO:0007669"/>
    <property type="project" value="InterPro"/>
</dbReference>
<dbReference type="SUPFAM" id="SSF81624">
    <property type="entry name" value="N-terminal domain of MutM-like DNA repair proteins"/>
    <property type="match status" value="1"/>
</dbReference>
<organism evidence="18 19">
    <name type="scientific">Breznakia blatticola</name>
    <dbReference type="NCBI Taxonomy" id="1754012"/>
    <lineage>
        <taxon>Bacteria</taxon>
        <taxon>Bacillati</taxon>
        <taxon>Bacillota</taxon>
        <taxon>Erysipelotrichia</taxon>
        <taxon>Erysipelotrichales</taxon>
        <taxon>Erysipelotrichaceae</taxon>
        <taxon>Breznakia</taxon>
    </lineage>
</organism>
<evidence type="ECO:0000256" key="5">
    <source>
        <dbReference type="ARBA" id="ARBA00022763"/>
    </source>
</evidence>
<feature type="binding site" evidence="15">
    <location>
        <position position="93"/>
    </location>
    <ligand>
        <name>DNA</name>
        <dbReference type="ChEBI" id="CHEBI:16991"/>
    </ligand>
</feature>
<evidence type="ECO:0000256" key="10">
    <source>
        <dbReference type="ARBA" id="ARBA00023204"/>
    </source>
</evidence>
<dbReference type="Gene3D" id="1.10.8.50">
    <property type="match status" value="1"/>
</dbReference>
<feature type="binding site" evidence="15">
    <location>
        <position position="156"/>
    </location>
    <ligand>
        <name>DNA</name>
        <dbReference type="ChEBI" id="CHEBI:16991"/>
    </ligand>
</feature>
<proteinExistence type="inferred from homology"/>
<evidence type="ECO:0000256" key="2">
    <source>
        <dbReference type="ARBA" id="ARBA00009409"/>
    </source>
</evidence>
<dbReference type="InterPro" id="IPR000214">
    <property type="entry name" value="Znf_DNA_glyclase/AP_lyase"/>
</dbReference>
<dbReference type="InterPro" id="IPR020629">
    <property type="entry name" value="FPG_Glyclase"/>
</dbReference>
<protein>
    <recommendedName>
        <fullName evidence="15">Formamidopyrimidine-DNA glycosylase</fullName>
        <shortName evidence="15">Fapy-DNA glycosylase</shortName>
        <ecNumber evidence="15">3.2.2.23</ecNumber>
    </recommendedName>
    <alternativeName>
        <fullName evidence="15">DNA-(apurinic or apyrimidinic site) lyase MutM</fullName>
        <shortName evidence="15">AP lyase MutM</shortName>
        <ecNumber evidence="15">4.2.99.18</ecNumber>
    </alternativeName>
</protein>
<dbReference type="InterPro" id="IPR015886">
    <property type="entry name" value="H2TH_FPG"/>
</dbReference>
<evidence type="ECO:0000256" key="14">
    <source>
        <dbReference type="ARBA" id="ARBA00044632"/>
    </source>
</evidence>
<feature type="domain" description="FPG-type" evidence="16">
    <location>
        <begin position="241"/>
        <end position="275"/>
    </location>
</feature>
<dbReference type="EC" id="4.2.99.18" evidence="15"/>
<dbReference type="EMBL" id="SODD01000009">
    <property type="protein sequence ID" value="TDW21008.1"/>
    <property type="molecule type" value="Genomic_DNA"/>
</dbReference>
<evidence type="ECO:0000259" key="17">
    <source>
        <dbReference type="PROSITE" id="PS51068"/>
    </source>
</evidence>
<keyword evidence="8 15" id="KW-0862">Zinc</keyword>
<dbReference type="InterPro" id="IPR012319">
    <property type="entry name" value="FPG_cat"/>
</dbReference>
<dbReference type="GO" id="GO:0008270">
    <property type="term" value="F:zinc ion binding"/>
    <property type="evidence" value="ECO:0007669"/>
    <property type="project" value="UniProtKB-UniRule"/>
</dbReference>
<dbReference type="NCBIfam" id="TIGR00577">
    <property type="entry name" value="fpg"/>
    <property type="match status" value="1"/>
</dbReference>
<feature type="active site" description="Proton donor; for beta-elimination activity" evidence="15">
    <location>
        <position position="59"/>
    </location>
</feature>
<comment type="cofactor">
    <cofactor evidence="15">
        <name>Zn(2+)</name>
        <dbReference type="ChEBI" id="CHEBI:29105"/>
    </cofactor>
    <text evidence="15">Binds 1 zinc ion per subunit.</text>
</comment>
<keyword evidence="11 15" id="KW-0456">Lyase</keyword>